<sequence>MERRLSRSGRTSGSRRCSYRAGVGIGAQADDSVPDFSTEAYYHHRKHQKDLKMCMGSTSSDGSTTEEDSFSCGLHEGLSKKDEGTPREHVGEALRVGEKRYSSPSVIAKLMGLDDLPPVVSTSENIDGSYLFKKSFAGIGDKCEYHGDQQFHVSRRERHKVKNVHELFKSSKNRNHSDQVLQEKTSSKPDLARVRKQSLETKHLSTYESLQNSKKFNEVLDILQANKDIFLEFLENSNPLFPKNHYDLEISEVSAYTSNIASLRNGKLHDKNELFDGSEGETLGCTQKPKDNAHCCTKLNASLINDGINDHMNSVLHKLLRPHSAKKADDSSRPTSIVVLKPNVQQAQNGMRIESFPSSLVNNQPSFRGHKEFRQEASCEQGKQGKLLHPKTIEYKAEGAREIPKNVSLQIKQSSRCHSEEVQASKINGKDSLLTYLREPSLNMKARKHLTERWKMNRSSTEGSAGEVKITLAEMLSLSDTEPLGSVHQFTFHNVPEEKAIKEGITDSWAQPYGISNRDSWKEKFDSRLPRYENVRTPSGIYGTSKPARNQVDFIKLNDDSCMLKDVLNVEQNDLLESKFKRKHSLASNFKHCDNNHQFFRSCGEENKSPVKDFEMYHGEQKNGLNPSDFVESKPLCSRFLKKNVDNIVHTVHSSSNPKGLSTNFIAMSDLKEFQQILKHEDHLGNFLENEANKVQLAALNSPLKEASMDTRQSIMPIKPNDAERLSPDSVLEPPSEDGKSTPGCFERIRADLHDLRRQLYLLELEPLESSDEKTTKLLTLGDKSNCKILDKLKDRTERDFSYLLDVLTISGIYTAEEGELYDACCSLSNPVFPDVFDKLERKYDTIDSWSRSERKLLFDHINSILSEVLAPCVDLHPWVRPKRTTSCGRERLVHKSWRILAQQQKELCRGKPEDKVLDTRWLFLDDDVDMMGREIERMLKDDLLDELLSELSLG</sequence>
<feature type="domain" description="DUF3741" evidence="2">
    <location>
        <begin position="195"/>
        <end position="238"/>
    </location>
</feature>
<accession>A0A835UJ74</accession>
<name>A0A835UJ74_VANPL</name>
<dbReference type="OrthoDB" id="1925259at2759"/>
<dbReference type="InterPro" id="IPR025486">
    <property type="entry name" value="DUF4378"/>
</dbReference>
<proteinExistence type="predicted"/>
<feature type="region of interest" description="Disordered" evidence="1">
    <location>
        <begin position="718"/>
        <end position="744"/>
    </location>
</feature>
<organism evidence="5 6">
    <name type="scientific">Vanilla planifolia</name>
    <name type="common">Vanilla</name>
    <dbReference type="NCBI Taxonomy" id="51239"/>
    <lineage>
        <taxon>Eukaryota</taxon>
        <taxon>Viridiplantae</taxon>
        <taxon>Streptophyta</taxon>
        <taxon>Embryophyta</taxon>
        <taxon>Tracheophyta</taxon>
        <taxon>Spermatophyta</taxon>
        <taxon>Magnoliopsida</taxon>
        <taxon>Liliopsida</taxon>
        <taxon>Asparagales</taxon>
        <taxon>Orchidaceae</taxon>
        <taxon>Vanilloideae</taxon>
        <taxon>Vanilleae</taxon>
        <taxon>Vanilla</taxon>
    </lineage>
</organism>
<dbReference type="Pfam" id="PF12552">
    <property type="entry name" value="DUF3741"/>
    <property type="match status" value="1"/>
</dbReference>
<reference evidence="5 6" key="1">
    <citation type="journal article" date="2020" name="Nat. Food">
        <title>A phased Vanilla planifolia genome enables genetic improvement of flavour and production.</title>
        <authorList>
            <person name="Hasing T."/>
            <person name="Tang H."/>
            <person name="Brym M."/>
            <person name="Khazi F."/>
            <person name="Huang T."/>
            <person name="Chambers A.H."/>
        </authorList>
    </citation>
    <scope>NUCLEOTIDE SEQUENCE [LARGE SCALE GENOMIC DNA]</scope>
    <source>
        <tissue evidence="5">Leaf</tissue>
    </source>
</reference>
<feature type="region of interest" description="Disordered" evidence="1">
    <location>
        <begin position="172"/>
        <end position="193"/>
    </location>
</feature>
<dbReference type="PANTHER" id="PTHR46836">
    <property type="entry name" value="AFADIN"/>
    <property type="match status" value="1"/>
</dbReference>
<dbReference type="EMBL" id="JADCNM010000010">
    <property type="protein sequence ID" value="KAG0465144.1"/>
    <property type="molecule type" value="Genomic_DNA"/>
</dbReference>
<dbReference type="InterPro" id="IPR032795">
    <property type="entry name" value="DUF3741-assoc"/>
</dbReference>
<dbReference type="InterPro" id="IPR022212">
    <property type="entry name" value="DUF3741"/>
</dbReference>
<evidence type="ECO:0000259" key="4">
    <source>
        <dbReference type="Pfam" id="PF14383"/>
    </source>
</evidence>
<evidence type="ECO:0000259" key="2">
    <source>
        <dbReference type="Pfam" id="PF12552"/>
    </source>
</evidence>
<gene>
    <name evidence="5" type="ORF">HPP92_019308</name>
</gene>
<dbReference type="Proteomes" id="UP000639772">
    <property type="component" value="Chromosome 10"/>
</dbReference>
<dbReference type="PANTHER" id="PTHR46836:SF8">
    <property type="entry name" value="AFADIN"/>
    <property type="match status" value="1"/>
</dbReference>
<dbReference type="Pfam" id="PF14309">
    <property type="entry name" value="DUF4378"/>
    <property type="match status" value="1"/>
</dbReference>
<feature type="region of interest" description="Disordered" evidence="1">
    <location>
        <begin position="56"/>
        <end position="87"/>
    </location>
</feature>
<evidence type="ECO:0008006" key="7">
    <source>
        <dbReference type="Google" id="ProtNLM"/>
    </source>
</evidence>
<feature type="domain" description="DUF4378" evidence="3">
    <location>
        <begin position="800"/>
        <end position="947"/>
    </location>
</feature>
<dbReference type="Pfam" id="PF14383">
    <property type="entry name" value="VARLMGL"/>
    <property type="match status" value="1"/>
</dbReference>
<evidence type="ECO:0000313" key="6">
    <source>
        <dbReference type="Proteomes" id="UP000639772"/>
    </source>
</evidence>
<feature type="compositionally biased region" description="Basic and acidic residues" evidence="1">
    <location>
        <begin position="77"/>
        <end position="87"/>
    </location>
</feature>
<dbReference type="AlphaFoldDB" id="A0A835UJ74"/>
<evidence type="ECO:0000313" key="5">
    <source>
        <dbReference type="EMBL" id="KAG0465144.1"/>
    </source>
</evidence>
<comment type="caution">
    <text evidence="5">The sequence shown here is derived from an EMBL/GenBank/DDBJ whole genome shotgun (WGS) entry which is preliminary data.</text>
</comment>
<evidence type="ECO:0000256" key="1">
    <source>
        <dbReference type="SAM" id="MobiDB-lite"/>
    </source>
</evidence>
<protein>
    <recommendedName>
        <fullName evidence="7">DUF4378 domain-containing protein</fullName>
    </recommendedName>
</protein>
<feature type="domain" description="DUF3741" evidence="4">
    <location>
        <begin position="103"/>
        <end position="118"/>
    </location>
</feature>
<evidence type="ECO:0000259" key="3">
    <source>
        <dbReference type="Pfam" id="PF14309"/>
    </source>
</evidence>